<keyword evidence="5" id="KW-1185">Reference proteome</keyword>
<dbReference type="GO" id="GO:0016787">
    <property type="term" value="F:hydrolase activity"/>
    <property type="evidence" value="ECO:0007669"/>
    <property type="project" value="UniProtKB-KW"/>
</dbReference>
<name>A0A240UQV6_9GAMM</name>
<dbReference type="Gene3D" id="3.40.50.1820">
    <property type="entry name" value="alpha/beta hydrolase"/>
    <property type="match status" value="1"/>
</dbReference>
<dbReference type="InterPro" id="IPR003140">
    <property type="entry name" value="PLipase/COase/thioEstase"/>
</dbReference>
<gene>
    <name evidence="4" type="ORF">B9H00_10650</name>
</gene>
<dbReference type="Proteomes" id="UP000194457">
    <property type="component" value="Chromosome"/>
</dbReference>
<dbReference type="SUPFAM" id="SSF53474">
    <property type="entry name" value="alpha/beta-Hydrolases"/>
    <property type="match status" value="1"/>
</dbReference>
<dbReference type="InterPro" id="IPR050565">
    <property type="entry name" value="LYPA1-2/EST-like"/>
</dbReference>
<evidence type="ECO:0000256" key="2">
    <source>
        <dbReference type="ARBA" id="ARBA00022801"/>
    </source>
</evidence>
<dbReference type="PANTHER" id="PTHR10655:SF17">
    <property type="entry name" value="LYSOPHOSPHOLIPASE-LIKE PROTEIN 1"/>
    <property type="match status" value="1"/>
</dbReference>
<dbReference type="KEGG" id="kma:B9H00_10650"/>
<feature type="domain" description="Phospholipase/carboxylesterase/thioesterase" evidence="3">
    <location>
        <begin position="33"/>
        <end position="235"/>
    </location>
</feature>
<evidence type="ECO:0000259" key="3">
    <source>
        <dbReference type="Pfam" id="PF02230"/>
    </source>
</evidence>
<dbReference type="EMBL" id="CP021358">
    <property type="protein sequence ID" value="ART63463.1"/>
    <property type="molecule type" value="Genomic_DNA"/>
</dbReference>
<dbReference type="InterPro" id="IPR029058">
    <property type="entry name" value="AB_hydrolase_fold"/>
</dbReference>
<sequence length="246" mass="26550">MSPHQRHPWDIAFIVFQGVDMSFAQSSIIEPANGRPADACVIFLHGQGGSGYDFEPLFHALALPAGSNVRFVLPGAPMRQLECRQGARASAWYDAAPGENAGGHAQQQMVDAVRQVEMRIESALAEGIDASRIILGGFGQGADIAAQTALGYRKGLGGLMMLSTALGTMPSNTHDANRHLLITMHHGRQDPVGGEASARQRADAFTRMGYSVDYHAHAMGNEFCADELSQLRAWLVTRLIRTRLVA</sequence>
<reference evidence="4 5" key="1">
    <citation type="submission" date="2017-05" db="EMBL/GenBank/DDBJ databases">
        <authorList>
            <person name="Song R."/>
            <person name="Chenine A.L."/>
            <person name="Ruprecht R.M."/>
        </authorList>
    </citation>
    <scope>NUCLEOTIDE SEQUENCE [LARGE SCALE GENOMIC DNA]</scope>
    <source>
        <strain evidence="4">SW32</strain>
    </source>
</reference>
<keyword evidence="2" id="KW-0378">Hydrolase</keyword>
<dbReference type="PANTHER" id="PTHR10655">
    <property type="entry name" value="LYSOPHOSPHOLIPASE-RELATED"/>
    <property type="match status" value="1"/>
</dbReference>
<dbReference type="Pfam" id="PF02230">
    <property type="entry name" value="Abhydrolase_2"/>
    <property type="match status" value="1"/>
</dbReference>
<proteinExistence type="inferred from homology"/>
<accession>A0A240UQV6</accession>
<protein>
    <recommendedName>
        <fullName evidence="3">Phospholipase/carboxylesterase/thioesterase domain-containing protein</fullName>
    </recommendedName>
</protein>
<evidence type="ECO:0000313" key="5">
    <source>
        <dbReference type="Proteomes" id="UP000194457"/>
    </source>
</evidence>
<evidence type="ECO:0000313" key="4">
    <source>
        <dbReference type="EMBL" id="ART63463.1"/>
    </source>
</evidence>
<evidence type="ECO:0000256" key="1">
    <source>
        <dbReference type="ARBA" id="ARBA00006499"/>
    </source>
</evidence>
<comment type="similarity">
    <text evidence="1">Belongs to the AB hydrolase superfamily. AB hydrolase 2 family.</text>
</comment>
<organism evidence="4 5">
    <name type="scientific">Kushneria marisflavi</name>
    <dbReference type="NCBI Taxonomy" id="157779"/>
    <lineage>
        <taxon>Bacteria</taxon>
        <taxon>Pseudomonadati</taxon>
        <taxon>Pseudomonadota</taxon>
        <taxon>Gammaproteobacteria</taxon>
        <taxon>Oceanospirillales</taxon>
        <taxon>Halomonadaceae</taxon>
        <taxon>Kushneria</taxon>
    </lineage>
</organism>
<dbReference type="AlphaFoldDB" id="A0A240UQV6"/>